<evidence type="ECO:0000256" key="5">
    <source>
        <dbReference type="ARBA" id="ARBA00023157"/>
    </source>
</evidence>
<dbReference type="SMART" id="SM00060">
    <property type="entry name" value="FN3"/>
    <property type="match status" value="3"/>
</dbReference>
<organism evidence="7 8">
    <name type="scientific">Leptospira biflexa serovar Patoc (strain Patoc 1 / ATCC 23582 / Paris)</name>
    <dbReference type="NCBI Taxonomy" id="456481"/>
    <lineage>
        <taxon>Bacteria</taxon>
        <taxon>Pseudomonadati</taxon>
        <taxon>Spirochaetota</taxon>
        <taxon>Spirochaetia</taxon>
        <taxon>Leptospirales</taxon>
        <taxon>Leptospiraceae</taxon>
        <taxon>Leptospira</taxon>
    </lineage>
</organism>
<protein>
    <submittedName>
        <fullName evidence="7">Putative glycohydrolase with fibronectin type III domains</fullName>
        <ecNumber evidence="7">3.2.1.91</ecNumber>
    </submittedName>
</protein>
<dbReference type="InterPro" id="IPR003961">
    <property type="entry name" value="FN3_dom"/>
</dbReference>
<dbReference type="PROSITE" id="PS50092">
    <property type="entry name" value="TSP1"/>
    <property type="match status" value="1"/>
</dbReference>
<feature type="domain" description="Fibronectin type-III" evidence="6">
    <location>
        <begin position="591"/>
        <end position="701"/>
    </location>
</feature>
<comment type="subcellular location">
    <subcellularLocation>
        <location evidence="1">Secreted</location>
    </subcellularLocation>
</comment>
<keyword evidence="2" id="KW-0964">Secreted</keyword>
<dbReference type="SUPFAM" id="SSF82895">
    <property type="entry name" value="TSP-1 type 1 repeat"/>
    <property type="match status" value="1"/>
</dbReference>
<dbReference type="InterPro" id="IPR013783">
    <property type="entry name" value="Ig-like_fold"/>
</dbReference>
<sequence>MTLFFYPLFRKCSTSLGEPTIFAFNNSKTGSKIKVKRIISTFVMSQLLVSCIAFLDFSKEADKKLESLGLVATSALNVGSATAGPSGKSITSDDGKFQVLIPPGAMDEEKTFSIRRFEITNSSLPNGYIPTTDAYEITPSYRFKKDVVITISQNVEKIEALNLAKNKAQGFVNSTTSDSDNSGRVSGGWDGSLTTASSDKIQFQSRTFSIFGGGTPPPGNGAPNIVGAFYDFKPGSSFLPFRVRAQVIEPDGDVMSVYLITGPVGQGTVAIRMVPEPGNWYSALIPYESMVQAGIQIQVLAVDSYGNNTTRPSSDMFFYPVSSGNPAFVNNYDTDKDNDGYLDAWEGDNGFNPNNPSSPNAALFPDSDGDGIPNVADHTPNGEANPQIDSISVIPNQARMYLDEKITFSILASYLGSPRYVQSNFVTTGNALSGSPVGEFSDSVFQAIAPGIAGVQVTVGNFQATSTVTVVDTVPPNNITTLTAIAMSATRVRLRWQAPGNDGPFGKVSAYEIRRSSNNIDTDAKCSQASTIFHTLTPKNAGSVEIWDANGHAPNTTYYYCIRAYDHNGNRNEWVSSNVSATTYVVGDTVRPSDVTTLTANALTDETVQLFWTAVGDDGTVGNASSYEIRRSASVINTDADCDNSHEVTNSISAVTVGTNINFLVTQLSANTQYYFCVRAYDEVGNKSRWNGTVSATTLLGNIPPIANAGLDQMNAMVGTQVNLNGTQSYDPDSGVCSANPASYVYQWSIISKPPSSNLTNGQINSGNQLNASFTPDVPGQYALELRFTDSSSTCFGGPRMGSDIMQVTAYESDLIPPAQVTSFLGTGISQDQIQLTWLNVGDDGMTGNINRYEIGISINPITNDTECQNAPWKHSPNISNFVPNAQVSAVIGGLFQNTTYHLCIIGFDEVANRGQANVGLSVTTIAGTSGWGEWTQWSNCSARCGAGTRTRTRTCLDPIAGCGGTNTETTACNLRNCYSNISVANNAANDTSHTLVCPTNYVRGPNMSVHVYTGLFKKHVSDWFALGCGLYRGYTIVPNESTYTVTDIQNGVRIDFALPHPPPEDYPCTSNELYTNRNTAIYCSEVP</sequence>
<gene>
    <name evidence="7" type="ordered locus">LEPBI_I2053</name>
</gene>
<dbReference type="CDD" id="cd00063">
    <property type="entry name" value="FN3"/>
    <property type="match status" value="2"/>
</dbReference>
<evidence type="ECO:0000313" key="7">
    <source>
        <dbReference type="EMBL" id="ABZ98155.1"/>
    </source>
</evidence>
<dbReference type="InterPro" id="IPR036383">
    <property type="entry name" value="TSP1_rpt_sf"/>
</dbReference>
<dbReference type="Gene3D" id="2.20.100.10">
    <property type="entry name" value="Thrombospondin type-1 (TSP1) repeat"/>
    <property type="match status" value="1"/>
</dbReference>
<evidence type="ECO:0000259" key="6">
    <source>
        <dbReference type="PROSITE" id="PS50853"/>
    </source>
</evidence>
<evidence type="ECO:0000256" key="1">
    <source>
        <dbReference type="ARBA" id="ARBA00004613"/>
    </source>
</evidence>
<dbReference type="InterPro" id="IPR052065">
    <property type="entry name" value="Compl_asym_regulator"/>
</dbReference>
<dbReference type="HOGENOM" id="CLU_290318_0_0_12"/>
<dbReference type="InterPro" id="IPR036116">
    <property type="entry name" value="FN3_sf"/>
</dbReference>
<dbReference type="AlphaFoldDB" id="B0SSR5"/>
<keyword evidence="4" id="KW-0677">Repeat</keyword>
<dbReference type="SUPFAM" id="SSF49265">
    <property type="entry name" value="Fibronectin type III"/>
    <property type="match status" value="2"/>
</dbReference>
<keyword evidence="7" id="KW-0326">Glycosidase</keyword>
<feature type="domain" description="Fibronectin type-III" evidence="6">
    <location>
        <begin position="475"/>
        <end position="586"/>
    </location>
</feature>
<dbReference type="Pfam" id="PF00090">
    <property type="entry name" value="TSP_1"/>
    <property type="match status" value="1"/>
</dbReference>
<proteinExistence type="predicted"/>
<dbReference type="STRING" id="456481.LEPBI_I2053"/>
<keyword evidence="3" id="KW-0732">Signal</keyword>
<dbReference type="EMBL" id="CP000786">
    <property type="protein sequence ID" value="ABZ98155.1"/>
    <property type="molecule type" value="Genomic_DNA"/>
</dbReference>
<dbReference type="PANTHER" id="PTHR22906:SF43">
    <property type="entry name" value="PROPERDIN"/>
    <property type="match status" value="1"/>
</dbReference>
<keyword evidence="5" id="KW-1015">Disulfide bond</keyword>
<keyword evidence="7" id="KW-0378">Hydrolase</keyword>
<accession>B0SSR5</accession>
<dbReference type="EC" id="3.2.1.91" evidence="7"/>
<dbReference type="PANTHER" id="PTHR22906">
    <property type="entry name" value="PROPERDIN"/>
    <property type="match status" value="1"/>
</dbReference>
<dbReference type="KEGG" id="lbi:LEPBI_I2053"/>
<evidence type="ECO:0000256" key="4">
    <source>
        <dbReference type="ARBA" id="ARBA00022737"/>
    </source>
</evidence>
<dbReference type="GO" id="GO:0016162">
    <property type="term" value="F:cellulose 1,4-beta-cellobiosidase activity"/>
    <property type="evidence" value="ECO:0007669"/>
    <property type="project" value="UniProtKB-EC"/>
</dbReference>
<keyword evidence="8" id="KW-1185">Reference proteome</keyword>
<evidence type="ECO:0000256" key="2">
    <source>
        <dbReference type="ARBA" id="ARBA00022525"/>
    </source>
</evidence>
<dbReference type="Proteomes" id="UP000001847">
    <property type="component" value="Chromosome I"/>
</dbReference>
<evidence type="ECO:0000313" key="8">
    <source>
        <dbReference type="Proteomes" id="UP000001847"/>
    </source>
</evidence>
<reference evidence="7 8" key="1">
    <citation type="journal article" date="2008" name="PLoS ONE">
        <title>Genome sequence of the saprophyte Leptospira biflexa provides insights into the evolution of Leptospira and the pathogenesis of leptospirosis.</title>
        <authorList>
            <person name="Picardeau M."/>
            <person name="Bulach D.M."/>
            <person name="Bouchier C."/>
            <person name="Zuerner R.L."/>
            <person name="Zidane N."/>
            <person name="Wilson P.J."/>
            <person name="Creno S."/>
            <person name="Kuczek E.S."/>
            <person name="Bommezzadri S."/>
            <person name="Davis J.C."/>
            <person name="McGrath A."/>
            <person name="Johnson M.J."/>
            <person name="Boursaux-Eude C."/>
            <person name="Seemann T."/>
            <person name="Rouy Z."/>
            <person name="Coppel R.L."/>
            <person name="Rood J.I."/>
            <person name="Lajus A."/>
            <person name="Davies J.K."/>
            <person name="Medigue C."/>
            <person name="Adler B."/>
        </authorList>
    </citation>
    <scope>NUCLEOTIDE SEQUENCE [LARGE SCALE GENOMIC DNA]</scope>
    <source>
        <strain evidence="8">Patoc 1 / ATCC 23582 / Paris</strain>
    </source>
</reference>
<dbReference type="SMART" id="SM00209">
    <property type="entry name" value="TSP1"/>
    <property type="match status" value="1"/>
</dbReference>
<evidence type="ECO:0000256" key="3">
    <source>
        <dbReference type="ARBA" id="ARBA00022729"/>
    </source>
</evidence>
<dbReference type="PROSITE" id="PS50853">
    <property type="entry name" value="FN3"/>
    <property type="match status" value="2"/>
</dbReference>
<name>B0SSR5_LEPBP</name>
<dbReference type="InterPro" id="IPR000884">
    <property type="entry name" value="TSP1_rpt"/>
</dbReference>
<dbReference type="Gene3D" id="2.60.40.10">
    <property type="entry name" value="Immunoglobulins"/>
    <property type="match status" value="4"/>
</dbReference>